<comment type="similarity">
    <text evidence="7">Belongs to the binding-protein-dependent transport system permease family.</text>
</comment>
<evidence type="ECO:0000256" key="6">
    <source>
        <dbReference type="ARBA" id="ARBA00023136"/>
    </source>
</evidence>
<keyword evidence="4 7" id="KW-0812">Transmembrane</keyword>
<dbReference type="GO" id="GO:0005886">
    <property type="term" value="C:plasma membrane"/>
    <property type="evidence" value="ECO:0007669"/>
    <property type="project" value="UniProtKB-SubCell"/>
</dbReference>
<feature type="transmembrane region" description="Helical" evidence="7">
    <location>
        <begin position="117"/>
        <end position="138"/>
    </location>
</feature>
<feature type="transmembrane region" description="Helical" evidence="7">
    <location>
        <begin position="275"/>
        <end position="297"/>
    </location>
</feature>
<dbReference type="RefSeq" id="WP_002568166.1">
    <property type="nucleotide sequence ID" value="NZ_BAABXO010000003.1"/>
</dbReference>
<dbReference type="EMBL" id="QRZM01000001">
    <property type="protein sequence ID" value="RGV78665.1"/>
    <property type="molecule type" value="Genomic_DNA"/>
</dbReference>
<evidence type="ECO:0000313" key="12">
    <source>
        <dbReference type="Proteomes" id="UP000284543"/>
    </source>
</evidence>
<feature type="domain" description="ABC transmembrane type-1" evidence="8">
    <location>
        <begin position="79"/>
        <end position="296"/>
    </location>
</feature>
<proteinExistence type="inferred from homology"/>
<keyword evidence="2 7" id="KW-0813">Transport</keyword>
<dbReference type="Proteomes" id="UP000283975">
    <property type="component" value="Unassembled WGS sequence"/>
</dbReference>
<feature type="transmembrane region" description="Helical" evidence="7">
    <location>
        <begin position="79"/>
        <end position="105"/>
    </location>
</feature>
<dbReference type="PANTHER" id="PTHR30193">
    <property type="entry name" value="ABC TRANSPORTER PERMEASE PROTEIN"/>
    <property type="match status" value="1"/>
</dbReference>
<dbReference type="CDD" id="cd06261">
    <property type="entry name" value="TM_PBP2"/>
    <property type="match status" value="1"/>
</dbReference>
<dbReference type="InterPro" id="IPR051393">
    <property type="entry name" value="ABC_transporter_permease"/>
</dbReference>
<accession>A0A414B166</accession>
<comment type="subcellular location">
    <subcellularLocation>
        <location evidence="1 7">Cell membrane</location>
        <topology evidence="1 7">Multi-pass membrane protein</topology>
    </subcellularLocation>
</comment>
<dbReference type="GO" id="GO:0055085">
    <property type="term" value="P:transmembrane transport"/>
    <property type="evidence" value="ECO:0007669"/>
    <property type="project" value="InterPro"/>
</dbReference>
<dbReference type="EMBL" id="QSHZ01000001">
    <property type="protein sequence ID" value="RHC59003.1"/>
    <property type="molecule type" value="Genomic_DNA"/>
</dbReference>
<keyword evidence="6 7" id="KW-0472">Membrane</keyword>
<evidence type="ECO:0000256" key="1">
    <source>
        <dbReference type="ARBA" id="ARBA00004651"/>
    </source>
</evidence>
<gene>
    <name evidence="10" type="ORF">DW839_01295</name>
    <name evidence="9" type="ORF">DWW02_02730</name>
</gene>
<evidence type="ECO:0000256" key="2">
    <source>
        <dbReference type="ARBA" id="ARBA00022448"/>
    </source>
</evidence>
<protein>
    <submittedName>
        <fullName evidence="10">Sugar ABC transporter permease</fullName>
    </submittedName>
</protein>
<name>A0A414B166_9FIRM</name>
<dbReference type="InterPro" id="IPR000515">
    <property type="entry name" value="MetI-like"/>
</dbReference>
<feature type="transmembrane region" description="Helical" evidence="7">
    <location>
        <begin position="166"/>
        <end position="190"/>
    </location>
</feature>
<dbReference type="PROSITE" id="PS50928">
    <property type="entry name" value="ABC_TM1"/>
    <property type="match status" value="1"/>
</dbReference>
<dbReference type="Gene3D" id="1.10.3720.10">
    <property type="entry name" value="MetI-like"/>
    <property type="match status" value="1"/>
</dbReference>
<evidence type="ECO:0000256" key="7">
    <source>
        <dbReference type="RuleBase" id="RU363032"/>
    </source>
</evidence>
<evidence type="ECO:0000259" key="8">
    <source>
        <dbReference type="PROSITE" id="PS50928"/>
    </source>
</evidence>
<evidence type="ECO:0000313" key="9">
    <source>
        <dbReference type="EMBL" id="RGV78665.1"/>
    </source>
</evidence>
<dbReference type="Pfam" id="PF00528">
    <property type="entry name" value="BPD_transp_1"/>
    <property type="match status" value="1"/>
</dbReference>
<evidence type="ECO:0000256" key="4">
    <source>
        <dbReference type="ARBA" id="ARBA00022692"/>
    </source>
</evidence>
<evidence type="ECO:0000313" key="11">
    <source>
        <dbReference type="Proteomes" id="UP000283975"/>
    </source>
</evidence>
<evidence type="ECO:0000256" key="5">
    <source>
        <dbReference type="ARBA" id="ARBA00022989"/>
    </source>
</evidence>
<evidence type="ECO:0000313" key="10">
    <source>
        <dbReference type="EMBL" id="RHC59003.1"/>
    </source>
</evidence>
<keyword evidence="5 7" id="KW-1133">Transmembrane helix</keyword>
<feature type="transmembrane region" description="Helical" evidence="7">
    <location>
        <begin position="225"/>
        <end position="247"/>
    </location>
</feature>
<evidence type="ECO:0000256" key="3">
    <source>
        <dbReference type="ARBA" id="ARBA00022475"/>
    </source>
</evidence>
<sequence length="307" mass="34947">MTEKGKSIQPSKRRSLDKSNRGLLFILPYFIIFLCFTLYPILYTFKLSFHSWDGLGTPVFTGLANYRRLLNDAVFFKSIFNTVFIALLAMAPQMIFGLILAFLLNQHRFRGGNLFKTIFYFPNLVTAVSLGVLFSLLFDFKAGSVNKLLMALHIIAEPVNWKMNGLFTQLIVAFVLFWQYFGYYTIIFTAGIKGIPYDIMEAAEVDGANKFQTFFHIVLPQLRNIMTYAFVTSIIGGLQLFDLPFTFAGATGGPSKSVLTMVMYMYNIAFQNYDYGYGSAISYGLFVIIIVFSLIFMKYTAGKERNF</sequence>
<organism evidence="10 11">
    <name type="scientific">Enterocloster bolteae</name>
    <dbReference type="NCBI Taxonomy" id="208479"/>
    <lineage>
        <taxon>Bacteria</taxon>
        <taxon>Bacillati</taxon>
        <taxon>Bacillota</taxon>
        <taxon>Clostridia</taxon>
        <taxon>Lachnospirales</taxon>
        <taxon>Lachnospiraceae</taxon>
        <taxon>Enterocloster</taxon>
    </lineage>
</organism>
<dbReference type="PANTHER" id="PTHR30193:SF37">
    <property type="entry name" value="INNER MEMBRANE ABC TRANSPORTER PERMEASE PROTEIN YCJO"/>
    <property type="match status" value="1"/>
</dbReference>
<dbReference type="GeneID" id="23115967"/>
<comment type="caution">
    <text evidence="10">The sequence shown here is derived from an EMBL/GenBank/DDBJ whole genome shotgun (WGS) entry which is preliminary data.</text>
</comment>
<reference evidence="11 12" key="1">
    <citation type="submission" date="2018-08" db="EMBL/GenBank/DDBJ databases">
        <title>A genome reference for cultivated species of the human gut microbiota.</title>
        <authorList>
            <person name="Zou Y."/>
            <person name="Xue W."/>
            <person name="Luo G."/>
        </authorList>
    </citation>
    <scope>NUCLEOTIDE SEQUENCE [LARGE SCALE GENOMIC DNA]</scope>
    <source>
        <strain evidence="9 12">AF14-18</strain>
        <strain evidence="10 11">AM35-14</strain>
    </source>
</reference>
<keyword evidence="3" id="KW-1003">Cell membrane</keyword>
<dbReference type="KEGG" id="cbol:CGC65_04240"/>
<dbReference type="AlphaFoldDB" id="A0A414B166"/>
<dbReference type="InterPro" id="IPR035906">
    <property type="entry name" value="MetI-like_sf"/>
</dbReference>
<dbReference type="Proteomes" id="UP000284543">
    <property type="component" value="Unassembled WGS sequence"/>
</dbReference>
<feature type="transmembrane region" description="Helical" evidence="7">
    <location>
        <begin position="21"/>
        <end position="42"/>
    </location>
</feature>
<dbReference type="SUPFAM" id="SSF161098">
    <property type="entry name" value="MetI-like"/>
    <property type="match status" value="1"/>
</dbReference>